<keyword evidence="2" id="KW-1185">Reference proteome</keyword>
<organism evidence="1 2">
    <name type="scientific">Nocardia mangyaensis</name>
    <dbReference type="NCBI Taxonomy" id="2213200"/>
    <lineage>
        <taxon>Bacteria</taxon>
        <taxon>Bacillati</taxon>
        <taxon>Actinomycetota</taxon>
        <taxon>Actinomycetes</taxon>
        <taxon>Mycobacteriales</taxon>
        <taxon>Nocardiaceae</taxon>
        <taxon>Nocardia</taxon>
    </lineage>
</organism>
<dbReference type="RefSeq" id="WP_071930052.1">
    <property type="nucleotide sequence ID" value="NZ_CP018082.1"/>
</dbReference>
<reference evidence="1" key="1">
    <citation type="submission" date="2016-11" db="EMBL/GenBank/DDBJ databases">
        <authorList>
            <person name="Jaros S."/>
            <person name="Januszkiewicz K."/>
            <person name="Wedrychowicz H."/>
        </authorList>
    </citation>
    <scope>NUCLEOTIDE SEQUENCE [LARGE SCALE GENOMIC DNA]</scope>
    <source>
        <strain evidence="1">Y48</strain>
    </source>
</reference>
<protein>
    <submittedName>
        <fullName evidence="1">Uncharacterized protein</fullName>
    </submittedName>
</protein>
<dbReference type="Proteomes" id="UP000183810">
    <property type="component" value="Chromosome"/>
</dbReference>
<dbReference type="OrthoDB" id="4543971at2"/>
<sequence length="301" mass="34387">MSRRLAAVIDTIQRDYHNDPSLESEAARRDRVRTLTQLRDRMAAEAWEAARVPGSVQSGTEAVAAVQVELVRAEDEIIMTEIIGQLPDRAVHDHFARQAGLLLDGEIPVMPECVYGGYKSAQYWREQLAARQIEPEVHLRGEEPFYHEVDPIEDVALPPRVIWSATDHAAALEKVATQHRLEPGQWIELEWPPRASLWSEGYAYRTTFEPCEPHAELDDRDEADESVVGECDDCIQPDWFVEVPATWNFTAEMTRFEVAFDHAGEEQHHEVERDSVEVFQYSELDPAQIVIGTWRARSMTQ</sequence>
<accession>A0A1J0VXT0</accession>
<evidence type="ECO:0000313" key="2">
    <source>
        <dbReference type="Proteomes" id="UP000183810"/>
    </source>
</evidence>
<gene>
    <name evidence="1" type="ORF">BOX37_26340</name>
</gene>
<proteinExistence type="predicted"/>
<dbReference type="EMBL" id="CP018082">
    <property type="protein sequence ID" value="APE36867.1"/>
    <property type="molecule type" value="Genomic_DNA"/>
</dbReference>
<name>A0A1J0VXT0_9NOCA</name>
<dbReference type="AlphaFoldDB" id="A0A1J0VXT0"/>
<dbReference type="KEGG" id="nsl:BOX37_26340"/>
<evidence type="ECO:0000313" key="1">
    <source>
        <dbReference type="EMBL" id="APE36867.1"/>
    </source>
</evidence>